<accession>A0A154MTI1</accession>
<sequence length="141" mass="14559">MTVTPQPLTARQRGLLVLLSFDAFLLGLLELFFLPLRLDGIVLPKLGDAPIPLTVVLAVLTTPLLVMMTAKVIRPSFSVIPLLVWVLVVLVMGVTGPGGDLVLVQDWRALLLIGGGALPGALALGGGLGRAAKAGKGGNHG</sequence>
<evidence type="ECO:0000313" key="2">
    <source>
        <dbReference type="EMBL" id="KZB87654.1"/>
    </source>
</evidence>
<dbReference type="EMBL" id="LQCI01000003">
    <property type="protein sequence ID" value="KZB87654.1"/>
    <property type="molecule type" value="Genomic_DNA"/>
</dbReference>
<gene>
    <name evidence="3" type="ORF">ATP06_0225620</name>
    <name evidence="2" type="ORF">AVL48_23905</name>
</gene>
<evidence type="ECO:0000313" key="5">
    <source>
        <dbReference type="Proteomes" id="UP000186883"/>
    </source>
</evidence>
<name>A0A154MTI1_9PSEU</name>
<feature type="transmembrane region" description="Helical" evidence="1">
    <location>
        <begin position="15"/>
        <end position="38"/>
    </location>
</feature>
<organism evidence="2 4">
    <name type="scientific">Amycolatopsis regifaucium</name>
    <dbReference type="NCBI Taxonomy" id="546365"/>
    <lineage>
        <taxon>Bacteria</taxon>
        <taxon>Bacillati</taxon>
        <taxon>Actinomycetota</taxon>
        <taxon>Actinomycetes</taxon>
        <taxon>Pseudonocardiales</taxon>
        <taxon>Pseudonocardiaceae</taxon>
        <taxon>Amycolatopsis</taxon>
    </lineage>
</organism>
<evidence type="ECO:0000256" key="1">
    <source>
        <dbReference type="SAM" id="Phobius"/>
    </source>
</evidence>
<keyword evidence="1" id="KW-0812">Transmembrane</keyword>
<reference evidence="2 4" key="1">
    <citation type="submission" date="2015-12" db="EMBL/GenBank/DDBJ databases">
        <title>Amycolatopsis regifaucium genome sequencing and assembly.</title>
        <authorList>
            <person name="Mayilraj S."/>
        </authorList>
    </citation>
    <scope>NUCLEOTIDE SEQUENCE [LARGE SCALE GENOMIC DNA]</scope>
    <source>
        <strain evidence="2 4">GY080</strain>
    </source>
</reference>
<feature type="transmembrane region" description="Helical" evidence="1">
    <location>
        <begin position="50"/>
        <end position="70"/>
    </location>
</feature>
<evidence type="ECO:0000313" key="4">
    <source>
        <dbReference type="Proteomes" id="UP000076321"/>
    </source>
</evidence>
<feature type="transmembrane region" description="Helical" evidence="1">
    <location>
        <begin position="77"/>
        <end position="95"/>
    </location>
</feature>
<proteinExistence type="predicted"/>
<keyword evidence="5" id="KW-1185">Reference proteome</keyword>
<dbReference type="AlphaFoldDB" id="A0A154MTI1"/>
<keyword evidence="1" id="KW-0472">Membrane</keyword>
<dbReference type="EMBL" id="LOBU02000016">
    <property type="protein sequence ID" value="OKA05478.1"/>
    <property type="molecule type" value="Genomic_DNA"/>
</dbReference>
<dbReference type="Proteomes" id="UP000076321">
    <property type="component" value="Unassembled WGS sequence"/>
</dbReference>
<dbReference type="RefSeq" id="WP_061985996.1">
    <property type="nucleotide sequence ID" value="NZ_FOPQ01000008.1"/>
</dbReference>
<protein>
    <submittedName>
        <fullName evidence="2">Uncharacterized protein</fullName>
    </submittedName>
</protein>
<dbReference type="Proteomes" id="UP000186883">
    <property type="component" value="Unassembled WGS sequence"/>
</dbReference>
<comment type="caution">
    <text evidence="2">The sequence shown here is derived from an EMBL/GenBank/DDBJ whole genome shotgun (WGS) entry which is preliminary data.</text>
</comment>
<reference evidence="3 5" key="2">
    <citation type="submission" date="2016-11" db="EMBL/GenBank/DDBJ databases">
        <title>Genome sequencing of Amycolatopsis regifaucium.</title>
        <authorList>
            <person name="Mayilraj S."/>
            <person name="Kaur N."/>
        </authorList>
    </citation>
    <scope>NUCLEOTIDE SEQUENCE [LARGE SCALE GENOMIC DNA]</scope>
    <source>
        <strain evidence="3 5">GY080</strain>
    </source>
</reference>
<keyword evidence="1" id="KW-1133">Transmembrane helix</keyword>
<feature type="transmembrane region" description="Helical" evidence="1">
    <location>
        <begin position="107"/>
        <end position="128"/>
    </location>
</feature>
<evidence type="ECO:0000313" key="3">
    <source>
        <dbReference type="EMBL" id="OKA05478.1"/>
    </source>
</evidence>